<dbReference type="InterPro" id="IPR020904">
    <property type="entry name" value="Sc_DH/Rdtase_CS"/>
</dbReference>
<reference evidence="3 4" key="1">
    <citation type="submission" date="2016-11" db="EMBL/GenBank/DDBJ databases">
        <authorList>
            <person name="Jaros S."/>
            <person name="Januszkiewicz K."/>
            <person name="Wedrychowicz H."/>
        </authorList>
    </citation>
    <scope>NUCLEOTIDE SEQUENCE [LARGE SCALE GENOMIC DNA]</scope>
    <source>
        <strain evidence="3 4">DSM 9297</strain>
    </source>
</reference>
<dbReference type="CDD" id="cd05233">
    <property type="entry name" value="SDR_c"/>
    <property type="match status" value="1"/>
</dbReference>
<dbReference type="InterPro" id="IPR036291">
    <property type="entry name" value="NAD(P)-bd_dom_sf"/>
</dbReference>
<keyword evidence="2" id="KW-0560">Oxidoreductase</keyword>
<dbReference type="Proteomes" id="UP000184357">
    <property type="component" value="Unassembled WGS sequence"/>
</dbReference>
<dbReference type="PANTHER" id="PTHR42760">
    <property type="entry name" value="SHORT-CHAIN DEHYDROGENASES/REDUCTASES FAMILY MEMBER"/>
    <property type="match status" value="1"/>
</dbReference>
<accession>A0A1M5KIQ5</accession>
<dbReference type="Gene3D" id="3.40.50.720">
    <property type="entry name" value="NAD(P)-binding Rossmann-like Domain"/>
    <property type="match status" value="1"/>
</dbReference>
<comment type="similarity">
    <text evidence="1">Belongs to the short-chain dehydrogenases/reductases (SDR) family.</text>
</comment>
<proteinExistence type="inferred from homology"/>
<dbReference type="PROSITE" id="PS00061">
    <property type="entry name" value="ADH_SHORT"/>
    <property type="match status" value="1"/>
</dbReference>
<dbReference type="RefSeq" id="WP_073306820.1">
    <property type="nucleotide sequence ID" value="NZ_FQWV01000001.1"/>
</dbReference>
<evidence type="ECO:0000256" key="1">
    <source>
        <dbReference type="ARBA" id="ARBA00006484"/>
    </source>
</evidence>
<dbReference type="STRING" id="43928.SAMN05443636_0526"/>
<dbReference type="GO" id="GO:0006633">
    <property type="term" value="P:fatty acid biosynthetic process"/>
    <property type="evidence" value="ECO:0007669"/>
    <property type="project" value="TreeGrafter"/>
</dbReference>
<dbReference type="PRINTS" id="PR00081">
    <property type="entry name" value="GDHRDH"/>
</dbReference>
<dbReference type="EMBL" id="FQWV01000001">
    <property type="protein sequence ID" value="SHG52595.1"/>
    <property type="molecule type" value="Genomic_DNA"/>
</dbReference>
<gene>
    <name evidence="3" type="ORF">SAMN05443636_0526</name>
</gene>
<dbReference type="OrthoDB" id="7442at2157"/>
<protein>
    <submittedName>
        <fullName evidence="3">3-oxoacyl-[acyl-carrier protein] reductase</fullName>
    </submittedName>
</protein>
<dbReference type="SUPFAM" id="SSF51735">
    <property type="entry name" value="NAD(P)-binding Rossmann-fold domains"/>
    <property type="match status" value="1"/>
</dbReference>
<organism evidence="3 4">
    <name type="scientific">Halobaculum gomorrense</name>
    <dbReference type="NCBI Taxonomy" id="43928"/>
    <lineage>
        <taxon>Archaea</taxon>
        <taxon>Methanobacteriati</taxon>
        <taxon>Methanobacteriota</taxon>
        <taxon>Stenosarchaea group</taxon>
        <taxon>Halobacteria</taxon>
        <taxon>Halobacteriales</taxon>
        <taxon>Haloferacaceae</taxon>
        <taxon>Halobaculum</taxon>
    </lineage>
</organism>
<dbReference type="FunFam" id="3.40.50.720:FF:000084">
    <property type="entry name" value="Short-chain dehydrogenase reductase"/>
    <property type="match status" value="1"/>
</dbReference>
<dbReference type="AlphaFoldDB" id="A0A1M5KIQ5"/>
<dbReference type="PANTHER" id="PTHR42760:SF133">
    <property type="entry name" value="3-OXOACYL-[ACYL-CARRIER-PROTEIN] REDUCTASE"/>
    <property type="match status" value="1"/>
</dbReference>
<name>A0A1M5KIQ5_9EURY</name>
<dbReference type="GO" id="GO:0048038">
    <property type="term" value="F:quinone binding"/>
    <property type="evidence" value="ECO:0007669"/>
    <property type="project" value="TreeGrafter"/>
</dbReference>
<dbReference type="Pfam" id="PF13561">
    <property type="entry name" value="adh_short_C2"/>
    <property type="match status" value="1"/>
</dbReference>
<dbReference type="PRINTS" id="PR00080">
    <property type="entry name" value="SDRFAMILY"/>
</dbReference>
<keyword evidence="4" id="KW-1185">Reference proteome</keyword>
<evidence type="ECO:0000313" key="4">
    <source>
        <dbReference type="Proteomes" id="UP000184357"/>
    </source>
</evidence>
<dbReference type="InterPro" id="IPR002347">
    <property type="entry name" value="SDR_fam"/>
</dbReference>
<dbReference type="GO" id="GO:0016616">
    <property type="term" value="F:oxidoreductase activity, acting on the CH-OH group of donors, NAD or NADP as acceptor"/>
    <property type="evidence" value="ECO:0007669"/>
    <property type="project" value="TreeGrafter"/>
</dbReference>
<evidence type="ECO:0000313" key="3">
    <source>
        <dbReference type="EMBL" id="SHG52595.1"/>
    </source>
</evidence>
<sequence>MSDAAARLAERFSISDSTAVITGASSGIGRAIAEEFAADGADVVVCSREQGNVNPVAEEINETEEAAADTDGGAETGADAARGRCLAVECDVTNRDAVDALVEATVEEFGGIDVLVNNAGASFMAPFEDISANGWKTIVDINLHGTVHCTQAAGEHLADGGGAVVNLASVAGQRAAEYMSHYGAAKAGVINLTETLALEWAGRDVRVNCIAPGFVATPGVEQQMGVSADEVDRDDVDRRIGTSEEIADIARFLASDAASYMTGETVAAQGVPQGEELPQA</sequence>
<evidence type="ECO:0000256" key="2">
    <source>
        <dbReference type="ARBA" id="ARBA00023002"/>
    </source>
</evidence>